<comment type="caution">
    <text evidence="1">The sequence shown here is derived from an EMBL/GenBank/DDBJ whole genome shotgun (WGS) entry which is preliminary data.</text>
</comment>
<evidence type="ECO:0000313" key="2">
    <source>
        <dbReference type="Proteomes" id="UP000244168"/>
    </source>
</evidence>
<sequence length="206" mass="23916">MNTFNYLKRQLNRLKIDLATQGTFLAGQIPSIDSHNILKTVSTNYEELDQIFSKRITLASDDVIVDVGCGKGRVFNYLLYHGYTNRMIGYEINVKVGLKTRERLSRHQNVDIRCGNIFDDFPTDATIFYLYHPFKEAMMEEFGKRILSMPGRPLIIYNNPVYVDALGNLFDKEVFELPVPGYNYRFKFAIAMPKQGRQQKHTQWVA</sequence>
<name>A0A2T5JDP6_9SPHI</name>
<organism evidence="1 2">
    <name type="scientific">Mucilaginibacter yixingensis</name>
    <dbReference type="NCBI Taxonomy" id="1295612"/>
    <lineage>
        <taxon>Bacteria</taxon>
        <taxon>Pseudomonadati</taxon>
        <taxon>Bacteroidota</taxon>
        <taxon>Sphingobacteriia</taxon>
        <taxon>Sphingobacteriales</taxon>
        <taxon>Sphingobacteriaceae</taxon>
        <taxon>Mucilaginibacter</taxon>
    </lineage>
</organism>
<dbReference type="RefSeq" id="WP_107827800.1">
    <property type="nucleotide sequence ID" value="NZ_CP160205.1"/>
</dbReference>
<dbReference type="Proteomes" id="UP000244168">
    <property type="component" value="Unassembled WGS sequence"/>
</dbReference>
<proteinExistence type="predicted"/>
<keyword evidence="2" id="KW-1185">Reference proteome</keyword>
<dbReference type="InterPro" id="IPR029063">
    <property type="entry name" value="SAM-dependent_MTases_sf"/>
</dbReference>
<dbReference type="AlphaFoldDB" id="A0A2T5JDP6"/>
<evidence type="ECO:0000313" key="1">
    <source>
        <dbReference type="EMBL" id="PTQ99892.1"/>
    </source>
</evidence>
<protein>
    <recommendedName>
        <fullName evidence="3">Methyltransferase family protein</fullName>
    </recommendedName>
</protein>
<evidence type="ECO:0008006" key="3">
    <source>
        <dbReference type="Google" id="ProtNLM"/>
    </source>
</evidence>
<accession>A0A2T5JDP6</accession>
<dbReference type="OrthoDB" id="9780095at2"/>
<dbReference type="Gene3D" id="3.40.50.150">
    <property type="entry name" value="Vaccinia Virus protein VP39"/>
    <property type="match status" value="1"/>
</dbReference>
<gene>
    <name evidence="1" type="ORF">C8P68_102722</name>
</gene>
<dbReference type="EMBL" id="QAOQ01000002">
    <property type="protein sequence ID" value="PTQ99892.1"/>
    <property type="molecule type" value="Genomic_DNA"/>
</dbReference>
<reference evidence="1 2" key="1">
    <citation type="submission" date="2018-04" db="EMBL/GenBank/DDBJ databases">
        <title>Genomic Encyclopedia of Archaeal and Bacterial Type Strains, Phase II (KMG-II): from individual species to whole genera.</title>
        <authorList>
            <person name="Goeker M."/>
        </authorList>
    </citation>
    <scope>NUCLEOTIDE SEQUENCE [LARGE SCALE GENOMIC DNA]</scope>
    <source>
        <strain evidence="1 2">DSM 26809</strain>
    </source>
</reference>
<dbReference type="SUPFAM" id="SSF53335">
    <property type="entry name" value="S-adenosyl-L-methionine-dependent methyltransferases"/>
    <property type="match status" value="1"/>
</dbReference>